<name>A0AAE0V0E1_9TELE</name>
<evidence type="ECO:0000313" key="7">
    <source>
        <dbReference type="Proteomes" id="UP001274896"/>
    </source>
</evidence>
<dbReference type="InterPro" id="IPR002492">
    <property type="entry name" value="Transposase_Tc1-like"/>
</dbReference>
<dbReference type="Pfam" id="PF25787">
    <property type="entry name" value="HTH_SB"/>
    <property type="match status" value="1"/>
</dbReference>
<dbReference type="Pfam" id="PF13358">
    <property type="entry name" value="DDE_3"/>
    <property type="match status" value="1"/>
</dbReference>
<dbReference type="GO" id="GO:0006313">
    <property type="term" value="P:DNA transposition"/>
    <property type="evidence" value="ECO:0007669"/>
    <property type="project" value="InterPro"/>
</dbReference>
<dbReference type="GO" id="GO:0015074">
    <property type="term" value="P:DNA integration"/>
    <property type="evidence" value="ECO:0007669"/>
    <property type="project" value="InterPro"/>
</dbReference>
<sequence length="722" mass="84854">MLNRAHSGPSLPFKVYSLPPPGEAFFNQDLNHKEKDYERDRYTAIKMMQQILQDMYIEPDLLHELNEEQKQILFYKIREEQVRRWNERESRDPCPKVRKRSDRRGVQWLLGSDDEVWVWVMGEAQGDKPYNAIVEELIEERARKQAQREAQELWRMKEAEIEKKFRDAMAKEKARFVAGKWREETDDRKAAKQEEEEEDRIREELKKCEQEERQRGEEEIRQTEERRAQELFISLKQEEKRSERDDKEWQEQLRRSKAADEEMKSKARRARDEYKRQSLRAIEKGLVAGLSGLFQKTHLNGSSQNRRHSDVIDRPSTTPSDACRSQPAVGSAVAPVQCRRRQNRRYSSPQTQSITEGPVWIRPPRPTSRESIIRWFKEEQKPRRAGYERSSDNIAPWFHVRVSERIWGYTLSYRTASGFKHFLIDASGDYYSFLGVDQNRHATLADLIDFHKYKRHLSTTSNSQTPNSTMAKTKELSKDTRNKIVDLHQAGKTESAIVKQLGVKKSSVGAIIRKWKTYKTTDNLPRSGAPRKISPRGVKMITRTVSKNPRTTRGDLVNDLQRAGTKVTKATISNTLRRQGLKSCSARRVPLLKPMHVRARLKFAREHLDDPEEDWENVIWSLKMKRGWVFQHDNDPKHTTRATKEWLRKKHYKVLEWPSQSADLNPIENLWRELKIRVAQLQPQNITALEEICMEEWAKLPATVMLMCSLFRHPGRHPGECS</sequence>
<dbReference type="AlphaFoldDB" id="A0AAE0V0E1"/>
<evidence type="ECO:0000313" key="6">
    <source>
        <dbReference type="EMBL" id="KAK3528830.1"/>
    </source>
</evidence>
<dbReference type="GO" id="GO:0005737">
    <property type="term" value="C:cytoplasm"/>
    <property type="evidence" value="ECO:0007669"/>
    <property type="project" value="TreeGrafter"/>
</dbReference>
<dbReference type="Pfam" id="PF01498">
    <property type="entry name" value="HTH_Tnp_Tc3_2"/>
    <property type="match status" value="1"/>
</dbReference>
<evidence type="ECO:0008006" key="8">
    <source>
        <dbReference type="Google" id="ProtNLM"/>
    </source>
</evidence>
<dbReference type="InterPro" id="IPR036397">
    <property type="entry name" value="RNaseH_sf"/>
</dbReference>
<evidence type="ECO:0000259" key="5">
    <source>
        <dbReference type="Pfam" id="PF25787"/>
    </source>
</evidence>
<dbReference type="InterPro" id="IPR009057">
    <property type="entry name" value="Homeodomain-like_sf"/>
</dbReference>
<dbReference type="Proteomes" id="UP001274896">
    <property type="component" value="Unassembled WGS sequence"/>
</dbReference>
<keyword evidence="7" id="KW-1185">Reference proteome</keyword>
<dbReference type="Gene3D" id="3.30.505.10">
    <property type="entry name" value="SH2 domain"/>
    <property type="match status" value="1"/>
</dbReference>
<comment type="caution">
    <text evidence="6">The sequence shown here is derived from an EMBL/GenBank/DDBJ whole genome shotgun (WGS) entry which is preliminary data.</text>
</comment>
<protein>
    <recommendedName>
        <fullName evidence="8">Transposase</fullName>
    </recommendedName>
</protein>
<evidence type="ECO:0000256" key="2">
    <source>
        <dbReference type="SAM" id="MobiDB-lite"/>
    </source>
</evidence>
<gene>
    <name evidence="6" type="ORF">QTP70_011719</name>
</gene>
<evidence type="ECO:0000259" key="3">
    <source>
        <dbReference type="Pfam" id="PF01498"/>
    </source>
</evidence>
<accession>A0AAE0V0E1</accession>
<feature type="compositionally biased region" description="Polar residues" evidence="2">
    <location>
        <begin position="345"/>
        <end position="355"/>
    </location>
</feature>
<feature type="domain" description="Sleeping Beauty transposase HTH" evidence="5">
    <location>
        <begin position="470"/>
        <end position="521"/>
    </location>
</feature>
<organism evidence="6 7">
    <name type="scientific">Hemibagrus guttatus</name>
    <dbReference type="NCBI Taxonomy" id="175788"/>
    <lineage>
        <taxon>Eukaryota</taxon>
        <taxon>Metazoa</taxon>
        <taxon>Chordata</taxon>
        <taxon>Craniata</taxon>
        <taxon>Vertebrata</taxon>
        <taxon>Euteleostomi</taxon>
        <taxon>Actinopterygii</taxon>
        <taxon>Neopterygii</taxon>
        <taxon>Teleostei</taxon>
        <taxon>Ostariophysi</taxon>
        <taxon>Siluriformes</taxon>
        <taxon>Bagridae</taxon>
        <taxon>Hemibagrus</taxon>
    </lineage>
</organism>
<dbReference type="InterPro" id="IPR036860">
    <property type="entry name" value="SH2_dom_sf"/>
</dbReference>
<dbReference type="Gene3D" id="1.10.10.10">
    <property type="entry name" value="Winged helix-like DNA-binding domain superfamily/Winged helix DNA-binding domain"/>
    <property type="match status" value="1"/>
</dbReference>
<dbReference type="SUPFAM" id="SSF46689">
    <property type="entry name" value="Homeodomain-like"/>
    <property type="match status" value="1"/>
</dbReference>
<reference evidence="6" key="1">
    <citation type="submission" date="2023-06" db="EMBL/GenBank/DDBJ databases">
        <title>Male Hemibagrus guttatus genome.</title>
        <authorList>
            <person name="Bian C."/>
        </authorList>
    </citation>
    <scope>NUCLEOTIDE SEQUENCE</scope>
    <source>
        <strain evidence="6">Male_cb2023</strain>
        <tissue evidence="6">Muscle</tissue>
    </source>
</reference>
<feature type="region of interest" description="Disordered" evidence="2">
    <location>
        <begin position="181"/>
        <end position="202"/>
    </location>
</feature>
<dbReference type="SUPFAM" id="SSF55550">
    <property type="entry name" value="SH2 domain"/>
    <property type="match status" value="1"/>
</dbReference>
<dbReference type="PANTHER" id="PTHR14388:SF7">
    <property type="entry name" value="SH2 DOMAIN-CONTAINING PROTEIN 4B"/>
    <property type="match status" value="1"/>
</dbReference>
<dbReference type="InterPro" id="IPR036388">
    <property type="entry name" value="WH-like_DNA-bd_sf"/>
</dbReference>
<dbReference type="GO" id="GO:0003677">
    <property type="term" value="F:DNA binding"/>
    <property type="evidence" value="ECO:0007669"/>
    <property type="project" value="InterPro"/>
</dbReference>
<dbReference type="EMBL" id="JAUCMX010000012">
    <property type="protein sequence ID" value="KAK3528830.1"/>
    <property type="molecule type" value="Genomic_DNA"/>
</dbReference>
<feature type="domain" description="Tc1-like transposase DDE" evidence="4">
    <location>
        <begin position="627"/>
        <end position="683"/>
    </location>
</feature>
<evidence type="ECO:0000259" key="4">
    <source>
        <dbReference type="Pfam" id="PF13358"/>
    </source>
</evidence>
<feature type="region of interest" description="Disordered" evidence="2">
    <location>
        <begin position="298"/>
        <end position="365"/>
    </location>
</feature>
<proteinExistence type="predicted"/>
<evidence type="ECO:0000256" key="1">
    <source>
        <dbReference type="ARBA" id="ARBA00022999"/>
    </source>
</evidence>
<dbReference type="InterPro" id="IPR057667">
    <property type="entry name" value="HTH_SB"/>
</dbReference>
<feature type="region of interest" description="Disordered" evidence="2">
    <location>
        <begin position="242"/>
        <end position="275"/>
    </location>
</feature>
<keyword evidence="1" id="KW-0727">SH2 domain</keyword>
<dbReference type="PANTHER" id="PTHR14388">
    <property type="entry name" value="T CELL-SPECIFIC ADAPTER PROTEIN TSAD"/>
    <property type="match status" value="1"/>
</dbReference>
<dbReference type="Gene3D" id="3.30.420.10">
    <property type="entry name" value="Ribonuclease H-like superfamily/Ribonuclease H"/>
    <property type="match status" value="2"/>
</dbReference>
<dbReference type="InterPro" id="IPR038717">
    <property type="entry name" value="Tc1-like_DDE_dom"/>
</dbReference>
<feature type="domain" description="Transposase Tc1-like" evidence="3">
    <location>
        <begin position="540"/>
        <end position="609"/>
    </location>
</feature>